<evidence type="ECO:0000256" key="8">
    <source>
        <dbReference type="ARBA" id="ARBA00007029"/>
    </source>
</evidence>
<evidence type="ECO:0000256" key="14">
    <source>
        <dbReference type="ARBA" id="ARBA00022989"/>
    </source>
</evidence>
<organism evidence="22 23">
    <name type="scientific">Zoarces viviparus</name>
    <name type="common">Viviparous eelpout</name>
    <name type="synonym">Blennius viviparus</name>
    <dbReference type="NCBI Taxonomy" id="48416"/>
    <lineage>
        <taxon>Eukaryota</taxon>
        <taxon>Metazoa</taxon>
        <taxon>Chordata</taxon>
        <taxon>Craniata</taxon>
        <taxon>Vertebrata</taxon>
        <taxon>Euteleostomi</taxon>
        <taxon>Actinopterygii</taxon>
        <taxon>Neopterygii</taxon>
        <taxon>Teleostei</taxon>
        <taxon>Neoteleostei</taxon>
        <taxon>Acanthomorphata</taxon>
        <taxon>Eupercaria</taxon>
        <taxon>Perciformes</taxon>
        <taxon>Cottioidei</taxon>
        <taxon>Zoarcales</taxon>
        <taxon>Zoarcidae</taxon>
        <taxon>Zoarcinae</taxon>
        <taxon>Zoarces</taxon>
    </lineage>
</organism>
<keyword evidence="11 20" id="KW-0812">Transmembrane</keyword>
<evidence type="ECO:0000256" key="9">
    <source>
        <dbReference type="ARBA" id="ARBA00017371"/>
    </source>
</evidence>
<dbReference type="InterPro" id="IPR017403">
    <property type="entry name" value="PODXL"/>
</dbReference>
<accession>A0AAW1ETB5</accession>
<feature type="region of interest" description="Disordered" evidence="19">
    <location>
        <begin position="28"/>
        <end position="142"/>
    </location>
</feature>
<proteinExistence type="inferred from homology"/>
<dbReference type="InterPro" id="IPR013836">
    <property type="entry name" value="CD34/Podocalyxin"/>
</dbReference>
<sequence>MRATMRITWLQLSLSFLFLSVCSNADSQNTTSVTTTAPVTNGTSATPTSGSASGPLPTMPSKPVTTAALMPNAAQTPTVTNNTPAPPMSSAATPAPSSPKTVASATIANSSGVSPVTHNATTMQTPEASVPGKTSGTGGPTTGLPGIVGTITKVLTVAPTSGQQSVTHTIIATKTSQGSKGGAKTTVAVTGHEQTTSRPQTFGTKAGTTSSQTPTTTATIPTATTTIPTATTTIPTVTATIPTVTATIPTVTATIPTVTATIPTVTATIPTVTATIPTVTATIPTVTATIPTVTATIPTVTATIPTASSTTCTINSSTAAAQSKTFLYSLNRHELQKEGEKYLVEVCKWLMVYLQDGNCTLIWRHHNGKIQFDCVEINGKVKTSLATKYYEEITKKPTDSKTLIAILTSCGALLIMIVILAVCASHHRKPYNENQQHLTEELHTVENGYHDNPTLEVMEVQPEMQEKKVALNGECNDSWIVPIDNLLKEDIVDEEDTHL</sequence>
<evidence type="ECO:0000313" key="22">
    <source>
        <dbReference type="EMBL" id="KAK9525310.1"/>
    </source>
</evidence>
<evidence type="ECO:0000256" key="6">
    <source>
        <dbReference type="ARBA" id="ARBA00004486"/>
    </source>
</evidence>
<keyword evidence="17" id="KW-0966">Cell projection</keyword>
<dbReference type="GO" id="GO:0001726">
    <property type="term" value="C:ruffle"/>
    <property type="evidence" value="ECO:0007669"/>
    <property type="project" value="UniProtKB-SubCell"/>
</dbReference>
<evidence type="ECO:0000256" key="12">
    <source>
        <dbReference type="ARBA" id="ARBA00022729"/>
    </source>
</evidence>
<dbReference type="GO" id="GO:0030027">
    <property type="term" value="C:lamellipodium"/>
    <property type="evidence" value="ECO:0007669"/>
    <property type="project" value="UniProtKB-SubCell"/>
</dbReference>
<keyword evidence="23" id="KW-1185">Reference proteome</keyword>
<comment type="subcellular location">
    <subcellularLocation>
        <location evidence="2">Apical cell membrane</location>
    </subcellularLocation>
    <subcellularLocation>
        <location evidence="6">Cell projection</location>
        <location evidence="6">Filopodium</location>
    </subcellularLocation>
    <subcellularLocation>
        <location evidence="7">Cell projection</location>
        <location evidence="7">Lamellipodium</location>
    </subcellularLocation>
    <subcellularLocation>
        <location evidence="1">Cell projection</location>
        <location evidence="1">Microvillus</location>
    </subcellularLocation>
    <subcellularLocation>
        <location evidence="4">Cell projection</location>
        <location evidence="4">Ruffle</location>
    </subcellularLocation>
    <subcellularLocation>
        <location evidence="3">Membrane raft</location>
    </subcellularLocation>
    <subcellularLocation>
        <location evidence="5">Membrane</location>
        <topology evidence="5">Single-pass type I membrane protein</topology>
    </subcellularLocation>
</comment>
<dbReference type="GO" id="GO:0033634">
    <property type="term" value="P:positive regulation of cell-cell adhesion mediated by integrin"/>
    <property type="evidence" value="ECO:0007669"/>
    <property type="project" value="TreeGrafter"/>
</dbReference>
<feature type="compositionally biased region" description="Low complexity" evidence="19">
    <location>
        <begin position="71"/>
        <end position="106"/>
    </location>
</feature>
<dbReference type="Pfam" id="PF06365">
    <property type="entry name" value="CD34_antigen"/>
    <property type="match status" value="1"/>
</dbReference>
<evidence type="ECO:0000256" key="3">
    <source>
        <dbReference type="ARBA" id="ARBA00004285"/>
    </source>
</evidence>
<evidence type="ECO:0000256" key="16">
    <source>
        <dbReference type="ARBA" id="ARBA00023180"/>
    </source>
</evidence>
<feature type="compositionally biased region" description="Polar residues" evidence="19">
    <location>
        <begin position="192"/>
        <end position="212"/>
    </location>
</feature>
<dbReference type="EMBL" id="JBCEZU010000134">
    <property type="protein sequence ID" value="KAK9525310.1"/>
    <property type="molecule type" value="Genomic_DNA"/>
</dbReference>
<dbReference type="GO" id="GO:0045121">
    <property type="term" value="C:membrane raft"/>
    <property type="evidence" value="ECO:0007669"/>
    <property type="project" value="UniProtKB-SubCell"/>
</dbReference>
<evidence type="ECO:0000256" key="7">
    <source>
        <dbReference type="ARBA" id="ARBA00004510"/>
    </source>
</evidence>
<evidence type="ECO:0000256" key="20">
    <source>
        <dbReference type="SAM" id="Phobius"/>
    </source>
</evidence>
<dbReference type="GO" id="GO:0016324">
    <property type="term" value="C:apical plasma membrane"/>
    <property type="evidence" value="ECO:0007669"/>
    <property type="project" value="UniProtKB-SubCell"/>
</dbReference>
<feature type="chain" id="PRO_5043463609" description="Podocalyxin" evidence="21">
    <location>
        <begin position="28"/>
        <end position="499"/>
    </location>
</feature>
<evidence type="ECO:0000256" key="5">
    <source>
        <dbReference type="ARBA" id="ARBA00004479"/>
    </source>
</evidence>
<comment type="caution">
    <text evidence="22">The sequence shown here is derived from an EMBL/GenBank/DDBJ whole genome shotgun (WGS) entry which is preliminary data.</text>
</comment>
<comment type="similarity">
    <text evidence="8">Belongs to the podocalyxin family.</text>
</comment>
<evidence type="ECO:0000256" key="15">
    <source>
        <dbReference type="ARBA" id="ARBA00023136"/>
    </source>
</evidence>
<evidence type="ECO:0000256" key="17">
    <source>
        <dbReference type="ARBA" id="ARBA00023273"/>
    </source>
</evidence>
<feature type="compositionally biased region" description="Polar residues" evidence="19">
    <location>
        <begin position="107"/>
        <end position="127"/>
    </location>
</feature>
<protein>
    <recommendedName>
        <fullName evidence="9">Podocalyxin</fullName>
    </recommendedName>
    <alternativeName>
        <fullName evidence="18">Podocalyxin-like protein 1</fullName>
    </alternativeName>
</protein>
<evidence type="ECO:0000256" key="19">
    <source>
        <dbReference type="SAM" id="MobiDB-lite"/>
    </source>
</evidence>
<dbReference type="GO" id="GO:0031528">
    <property type="term" value="C:microvillus membrane"/>
    <property type="evidence" value="ECO:0007669"/>
    <property type="project" value="TreeGrafter"/>
</dbReference>
<keyword evidence="13" id="KW-0130">Cell adhesion</keyword>
<evidence type="ECO:0000256" key="2">
    <source>
        <dbReference type="ARBA" id="ARBA00004221"/>
    </source>
</evidence>
<dbReference type="AlphaFoldDB" id="A0AAW1ETB5"/>
<evidence type="ECO:0000256" key="4">
    <source>
        <dbReference type="ARBA" id="ARBA00004466"/>
    </source>
</evidence>
<gene>
    <name evidence="22" type="ORF">VZT92_016032</name>
</gene>
<dbReference type="Proteomes" id="UP001488805">
    <property type="component" value="Unassembled WGS sequence"/>
</dbReference>
<evidence type="ECO:0000313" key="23">
    <source>
        <dbReference type="Proteomes" id="UP001488805"/>
    </source>
</evidence>
<keyword evidence="10" id="KW-1003">Cell membrane</keyword>
<evidence type="ECO:0000256" key="21">
    <source>
        <dbReference type="SAM" id="SignalP"/>
    </source>
</evidence>
<keyword evidence="15 20" id="KW-0472">Membrane</keyword>
<dbReference type="GO" id="GO:0007155">
    <property type="term" value="P:cell adhesion"/>
    <property type="evidence" value="ECO:0007669"/>
    <property type="project" value="UniProtKB-KW"/>
</dbReference>
<evidence type="ECO:0000256" key="11">
    <source>
        <dbReference type="ARBA" id="ARBA00022692"/>
    </source>
</evidence>
<keyword evidence="14 20" id="KW-1133">Transmembrane helix</keyword>
<name>A0AAW1ETB5_ZOAVI</name>
<dbReference type="GO" id="GO:0022408">
    <property type="term" value="P:negative regulation of cell-cell adhesion"/>
    <property type="evidence" value="ECO:0007669"/>
    <property type="project" value="TreeGrafter"/>
</dbReference>
<evidence type="ECO:0000256" key="13">
    <source>
        <dbReference type="ARBA" id="ARBA00022889"/>
    </source>
</evidence>
<feature type="transmembrane region" description="Helical" evidence="20">
    <location>
        <begin position="403"/>
        <end position="424"/>
    </location>
</feature>
<evidence type="ECO:0000256" key="1">
    <source>
        <dbReference type="ARBA" id="ARBA00004105"/>
    </source>
</evidence>
<dbReference type="GO" id="GO:0032534">
    <property type="term" value="P:regulation of microvillus assembly"/>
    <property type="evidence" value="ECO:0007669"/>
    <property type="project" value="TreeGrafter"/>
</dbReference>
<evidence type="ECO:0000256" key="10">
    <source>
        <dbReference type="ARBA" id="ARBA00022475"/>
    </source>
</evidence>
<feature type="compositionally biased region" description="Low complexity" evidence="19">
    <location>
        <begin position="29"/>
        <end position="55"/>
    </location>
</feature>
<reference evidence="22 23" key="1">
    <citation type="journal article" date="2024" name="Genome Biol. Evol.">
        <title>Chromosome-level genome assembly of the viviparous eelpout Zoarces viviparus.</title>
        <authorList>
            <person name="Fuhrmann N."/>
            <person name="Brasseur M.V."/>
            <person name="Bakowski C.E."/>
            <person name="Podsiadlowski L."/>
            <person name="Prost S."/>
            <person name="Krehenwinkel H."/>
            <person name="Mayer C."/>
        </authorList>
    </citation>
    <scope>NUCLEOTIDE SEQUENCE [LARGE SCALE GENOMIC DNA]</scope>
    <source>
        <strain evidence="22">NO-MEL_2022_Ind0_liver</strain>
    </source>
</reference>
<feature type="signal peptide" evidence="21">
    <location>
        <begin position="1"/>
        <end position="27"/>
    </location>
</feature>
<dbReference type="GO" id="GO:0030175">
    <property type="term" value="C:filopodium"/>
    <property type="evidence" value="ECO:0007669"/>
    <property type="project" value="UniProtKB-SubCell"/>
</dbReference>
<feature type="region of interest" description="Disordered" evidence="19">
    <location>
        <begin position="189"/>
        <end position="217"/>
    </location>
</feature>
<dbReference type="GO" id="GO:0016477">
    <property type="term" value="P:cell migration"/>
    <property type="evidence" value="ECO:0007669"/>
    <property type="project" value="InterPro"/>
</dbReference>
<dbReference type="PANTHER" id="PTHR12067">
    <property type="entry name" value="PODOCALYXIN"/>
    <property type="match status" value="1"/>
</dbReference>
<dbReference type="PANTHER" id="PTHR12067:SF5">
    <property type="entry name" value="PODOCALYXIN"/>
    <property type="match status" value="1"/>
</dbReference>
<keyword evidence="16" id="KW-0325">Glycoprotein</keyword>
<evidence type="ECO:0000256" key="18">
    <source>
        <dbReference type="ARBA" id="ARBA00031141"/>
    </source>
</evidence>
<keyword evidence="12 21" id="KW-0732">Signal</keyword>